<dbReference type="AlphaFoldDB" id="A0A0B7AJT3"/>
<proteinExistence type="predicted"/>
<accession>A0A0B7AJT3</accession>
<evidence type="ECO:0000313" key="2">
    <source>
        <dbReference type="EMBL" id="CEK81269.1"/>
    </source>
</evidence>
<evidence type="ECO:0000256" key="1">
    <source>
        <dbReference type="SAM" id="MobiDB-lite"/>
    </source>
</evidence>
<sequence>MYFDEMFYVYRRILINRSITKEFNLNMCETQNQRKLADATNKNEKIKVFRTSKKTRRVREEHYGRRHPAKRRRRRRPPRRFIEDATDGLSMTAAGAYREILKDW</sequence>
<protein>
    <submittedName>
        <fullName evidence="2">Uncharacterized protein</fullName>
    </submittedName>
</protein>
<dbReference type="EMBL" id="HACG01034404">
    <property type="protein sequence ID" value="CEK81269.1"/>
    <property type="molecule type" value="Transcribed_RNA"/>
</dbReference>
<feature type="compositionally biased region" description="Basic residues" evidence="1">
    <location>
        <begin position="64"/>
        <end position="79"/>
    </location>
</feature>
<feature type="region of interest" description="Disordered" evidence="1">
    <location>
        <begin position="56"/>
        <end position="84"/>
    </location>
</feature>
<organism evidence="2">
    <name type="scientific">Arion vulgaris</name>
    <dbReference type="NCBI Taxonomy" id="1028688"/>
    <lineage>
        <taxon>Eukaryota</taxon>
        <taxon>Metazoa</taxon>
        <taxon>Spiralia</taxon>
        <taxon>Lophotrochozoa</taxon>
        <taxon>Mollusca</taxon>
        <taxon>Gastropoda</taxon>
        <taxon>Heterobranchia</taxon>
        <taxon>Euthyneura</taxon>
        <taxon>Panpulmonata</taxon>
        <taxon>Eupulmonata</taxon>
        <taxon>Stylommatophora</taxon>
        <taxon>Helicina</taxon>
        <taxon>Arionoidea</taxon>
        <taxon>Arionidae</taxon>
        <taxon>Arion</taxon>
    </lineage>
</organism>
<gene>
    <name evidence="2" type="primary">ORF125192</name>
</gene>
<reference evidence="2" key="1">
    <citation type="submission" date="2014-12" db="EMBL/GenBank/DDBJ databases">
        <title>Insight into the proteome of Arion vulgaris.</title>
        <authorList>
            <person name="Aradska J."/>
            <person name="Bulat T."/>
            <person name="Smidak R."/>
            <person name="Sarate P."/>
            <person name="Gangsoo J."/>
            <person name="Sialana F."/>
            <person name="Bilban M."/>
            <person name="Lubec G."/>
        </authorList>
    </citation>
    <scope>NUCLEOTIDE SEQUENCE</scope>
    <source>
        <tissue evidence="2">Skin</tissue>
    </source>
</reference>
<name>A0A0B7AJT3_9EUPU</name>